<accession>A0A7I8KB38</accession>
<evidence type="ECO:0000256" key="2">
    <source>
        <dbReference type="ARBA" id="ARBA00004496"/>
    </source>
</evidence>
<dbReference type="GO" id="GO:0044571">
    <property type="term" value="P:[2Fe-2S] cluster assembly"/>
    <property type="evidence" value="ECO:0007669"/>
    <property type="project" value="InterPro"/>
</dbReference>
<dbReference type="InterPro" id="IPR004640">
    <property type="entry name" value="HscB"/>
</dbReference>
<evidence type="ECO:0000256" key="5">
    <source>
        <dbReference type="ARBA" id="ARBA00023128"/>
    </source>
</evidence>
<evidence type="ECO:0000259" key="7">
    <source>
        <dbReference type="PROSITE" id="PS50076"/>
    </source>
</evidence>
<dbReference type="NCBIfam" id="TIGR00714">
    <property type="entry name" value="hscB"/>
    <property type="match status" value="1"/>
</dbReference>
<dbReference type="AlphaFoldDB" id="A0A7I8KB38"/>
<evidence type="ECO:0000313" key="9">
    <source>
        <dbReference type="Proteomes" id="UP000663760"/>
    </source>
</evidence>
<protein>
    <recommendedName>
        <fullName evidence="7">J domain-containing protein</fullName>
    </recommendedName>
</protein>
<organism evidence="8 9">
    <name type="scientific">Spirodela intermedia</name>
    <name type="common">Intermediate duckweed</name>
    <dbReference type="NCBI Taxonomy" id="51605"/>
    <lineage>
        <taxon>Eukaryota</taxon>
        <taxon>Viridiplantae</taxon>
        <taxon>Streptophyta</taxon>
        <taxon>Embryophyta</taxon>
        <taxon>Tracheophyta</taxon>
        <taxon>Spermatophyta</taxon>
        <taxon>Magnoliopsida</taxon>
        <taxon>Liliopsida</taxon>
        <taxon>Araceae</taxon>
        <taxon>Lemnoideae</taxon>
        <taxon>Spirodela</taxon>
    </lineage>
</organism>
<dbReference type="FunFam" id="1.10.287.110:FF:000082">
    <property type="entry name" value="Iron-sulfur cluster co-chaperone protein HscB, mitochondrial"/>
    <property type="match status" value="1"/>
</dbReference>
<dbReference type="PANTHER" id="PTHR14021">
    <property type="entry name" value="IRON-SULFUR CLUSTER CO-CHAPERONE PROTEIN HSCB"/>
    <property type="match status" value="1"/>
</dbReference>
<comment type="subcellular location">
    <subcellularLocation>
        <location evidence="2">Cytoplasm</location>
    </subcellularLocation>
    <subcellularLocation>
        <location evidence="1">Mitochondrion</location>
    </subcellularLocation>
</comment>
<proteinExistence type="inferred from homology"/>
<evidence type="ECO:0000256" key="6">
    <source>
        <dbReference type="ARBA" id="ARBA00023186"/>
    </source>
</evidence>
<dbReference type="EMBL" id="LR746267">
    <property type="protein sequence ID" value="CAA7394712.1"/>
    <property type="molecule type" value="Genomic_DNA"/>
</dbReference>
<keyword evidence="6" id="KW-0143">Chaperone</keyword>
<dbReference type="InterPro" id="IPR009073">
    <property type="entry name" value="HscB_oligo_C"/>
</dbReference>
<gene>
    <name evidence="8" type="ORF">SI8410_04005373</name>
</gene>
<keyword evidence="9" id="KW-1185">Reference proteome</keyword>
<dbReference type="GO" id="GO:0005739">
    <property type="term" value="C:mitochondrion"/>
    <property type="evidence" value="ECO:0007669"/>
    <property type="project" value="UniProtKB-SubCell"/>
</dbReference>
<keyword evidence="5" id="KW-0496">Mitochondrion</keyword>
<reference evidence="8" key="1">
    <citation type="submission" date="2020-02" db="EMBL/GenBank/DDBJ databases">
        <authorList>
            <person name="Scholz U."/>
            <person name="Mascher M."/>
            <person name="Fiebig A."/>
        </authorList>
    </citation>
    <scope>NUCLEOTIDE SEQUENCE</scope>
</reference>
<dbReference type="GO" id="GO:0051259">
    <property type="term" value="P:protein complex oligomerization"/>
    <property type="evidence" value="ECO:0007669"/>
    <property type="project" value="InterPro"/>
</dbReference>
<feature type="domain" description="J" evidence="7">
    <location>
        <begin position="128"/>
        <end position="200"/>
    </location>
</feature>
<dbReference type="PROSITE" id="PS50076">
    <property type="entry name" value="DNAJ_2"/>
    <property type="match status" value="1"/>
</dbReference>
<dbReference type="Proteomes" id="UP000663760">
    <property type="component" value="Chromosome 4"/>
</dbReference>
<dbReference type="Gene3D" id="1.20.1280.20">
    <property type="entry name" value="HscB, C-terminal domain"/>
    <property type="match status" value="1"/>
</dbReference>
<dbReference type="GO" id="GO:0005783">
    <property type="term" value="C:endoplasmic reticulum"/>
    <property type="evidence" value="ECO:0007669"/>
    <property type="project" value="UniProtKB-ARBA"/>
</dbReference>
<dbReference type="InterPro" id="IPR036869">
    <property type="entry name" value="J_dom_sf"/>
</dbReference>
<evidence type="ECO:0000313" key="8">
    <source>
        <dbReference type="EMBL" id="CAA7394712.1"/>
    </source>
</evidence>
<sequence>MWRRRVRELFTAPSPAAPTAALRQPPSLQRGLRPHGGEAVLQTFAADLLRRLQLPCVAEPPTVAGTGRRLSSSWRLYSAAVSPDDGGGASAASAGCWNCGAAPPSSSSEAFLVCAACGSVQPVDSSVDFFKIFGLEKEYELRGDDLEGKYKNWQKKLHPDLVHTKSERERSYAADQSARVIDAFKTLSAPLSRAIYMLQLEGLHVDEEGTVSDPDLLAEVMELREAVEEAKDSQTLEQIKSSCQEKLELWSRSFEGACKGRRFKDATASIQRMTYYQRAIEEIVKKL</sequence>
<keyword evidence="4" id="KW-0963">Cytoplasm</keyword>
<dbReference type="InterPro" id="IPR001623">
    <property type="entry name" value="DnaJ_domain"/>
</dbReference>
<evidence type="ECO:0000256" key="4">
    <source>
        <dbReference type="ARBA" id="ARBA00022490"/>
    </source>
</evidence>
<name>A0A7I8KB38_SPIIN</name>
<dbReference type="OrthoDB" id="448954at2759"/>
<dbReference type="SUPFAM" id="SSF46565">
    <property type="entry name" value="Chaperone J-domain"/>
    <property type="match status" value="1"/>
</dbReference>
<evidence type="ECO:0000256" key="1">
    <source>
        <dbReference type="ARBA" id="ARBA00004173"/>
    </source>
</evidence>
<comment type="similarity">
    <text evidence="3">Belongs to the HscB family.</text>
</comment>
<dbReference type="PANTHER" id="PTHR14021:SF15">
    <property type="entry name" value="IRON-SULFUR CLUSTER CO-CHAPERONE PROTEIN HSCB"/>
    <property type="match status" value="1"/>
</dbReference>
<dbReference type="FunFam" id="1.20.1280.20:FF:000002">
    <property type="entry name" value="HscB mitochondrial iron-sulfur cluster co-chaperone"/>
    <property type="match status" value="1"/>
</dbReference>
<dbReference type="GO" id="GO:0051087">
    <property type="term" value="F:protein-folding chaperone binding"/>
    <property type="evidence" value="ECO:0007669"/>
    <property type="project" value="InterPro"/>
</dbReference>
<dbReference type="InterPro" id="IPR036386">
    <property type="entry name" value="HscB_C_sf"/>
</dbReference>
<dbReference type="SUPFAM" id="SSF47144">
    <property type="entry name" value="HSC20 (HSCB), C-terminal oligomerisation domain"/>
    <property type="match status" value="1"/>
</dbReference>
<dbReference type="Gene3D" id="1.10.287.110">
    <property type="entry name" value="DnaJ domain"/>
    <property type="match status" value="1"/>
</dbReference>
<dbReference type="GO" id="GO:0001671">
    <property type="term" value="F:ATPase activator activity"/>
    <property type="evidence" value="ECO:0007669"/>
    <property type="project" value="InterPro"/>
</dbReference>
<evidence type="ECO:0000256" key="3">
    <source>
        <dbReference type="ARBA" id="ARBA00010476"/>
    </source>
</evidence>
<dbReference type="Pfam" id="PF07743">
    <property type="entry name" value="HSCB_C"/>
    <property type="match status" value="1"/>
</dbReference>